<organism evidence="2 3">
    <name type="scientific">Claviceps aff. purpurea</name>
    <dbReference type="NCBI Taxonomy" id="1967640"/>
    <lineage>
        <taxon>Eukaryota</taxon>
        <taxon>Fungi</taxon>
        <taxon>Dikarya</taxon>
        <taxon>Ascomycota</taxon>
        <taxon>Pezizomycotina</taxon>
        <taxon>Sordariomycetes</taxon>
        <taxon>Hypocreomycetidae</taxon>
        <taxon>Hypocreales</taxon>
        <taxon>Clavicipitaceae</taxon>
        <taxon>Claviceps</taxon>
    </lineage>
</organism>
<name>A0A9P7QBT9_9HYPO</name>
<reference evidence="2 3" key="1">
    <citation type="journal article" date="2020" name="bioRxiv">
        <title>Whole genome comparisons of ergot fungi reveals the divergence and evolution of species within the genus Claviceps are the result of varying mechanisms driving genome evolution and host range expansion.</title>
        <authorList>
            <person name="Wyka S.A."/>
            <person name="Mondo S.J."/>
            <person name="Liu M."/>
            <person name="Dettman J."/>
            <person name="Nalam V."/>
            <person name="Broders K.D."/>
        </authorList>
    </citation>
    <scope>NUCLEOTIDE SEQUENCE [LARGE SCALE GENOMIC DNA]</scope>
    <source>
        <strain evidence="2 3">Clav52</strain>
    </source>
</reference>
<sequence length="430" mass="47618">MPSNKNKSNIGHNITKKPRERKRHSRKALTDIGINELNALSIVDPSSPGKIQKIPTQALNKPKKINKRVHDIEISKSPEVNKSGKRPRTDKDTLAPGSVENVDPSKPNDAGTHDESQNTPVEESAALEQAVKRNKKHKKTKSPKPTRNGSASTHPPTRPNKVVKPGFKAKLTKRGKRLAAVSDDQQNQMVGEGLLSNGKHLVFRPPSTKKEIDEGAMIEIVMDSLEGGGVIPERVSPVKANVWAVTFTTTNDAMACAGKVIKFGIKDGCTSPVEVQLEKYLTSGPRIFICERQGPITNSEAQQLISSAEFLSDNKFWYGTYKRRGVEGAKRVLVLETPPEVTTMAFSGPNEYELRFRPENRKGKCELCSWPENKDHITLACEYLAGTTVPENMAMRLKELPEMITRFFPIERSLQMDGDGGYRYRGPTGS</sequence>
<evidence type="ECO:0000256" key="1">
    <source>
        <dbReference type="SAM" id="MobiDB-lite"/>
    </source>
</evidence>
<dbReference type="Proteomes" id="UP000707071">
    <property type="component" value="Unassembled WGS sequence"/>
</dbReference>
<gene>
    <name evidence="2" type="ORF">E4U09_007258</name>
</gene>
<feature type="compositionally biased region" description="Polar residues" evidence="1">
    <location>
        <begin position="145"/>
        <end position="155"/>
    </location>
</feature>
<keyword evidence="3" id="KW-1185">Reference proteome</keyword>
<feature type="compositionally biased region" description="Basic residues" evidence="1">
    <location>
        <begin position="14"/>
        <end position="26"/>
    </location>
</feature>
<evidence type="ECO:0000313" key="2">
    <source>
        <dbReference type="EMBL" id="KAG6285518.1"/>
    </source>
</evidence>
<feature type="compositionally biased region" description="Basic residues" evidence="1">
    <location>
        <begin position="132"/>
        <end position="144"/>
    </location>
</feature>
<protein>
    <submittedName>
        <fullName evidence="2">Uncharacterized protein</fullName>
    </submittedName>
</protein>
<feature type="region of interest" description="Disordered" evidence="1">
    <location>
        <begin position="42"/>
        <end position="165"/>
    </location>
</feature>
<comment type="caution">
    <text evidence="2">The sequence shown here is derived from an EMBL/GenBank/DDBJ whole genome shotgun (WGS) entry which is preliminary data.</text>
</comment>
<feature type="compositionally biased region" description="Polar residues" evidence="1">
    <location>
        <begin position="1"/>
        <end position="12"/>
    </location>
</feature>
<feature type="region of interest" description="Disordered" evidence="1">
    <location>
        <begin position="1"/>
        <end position="26"/>
    </location>
</feature>
<evidence type="ECO:0000313" key="3">
    <source>
        <dbReference type="Proteomes" id="UP000707071"/>
    </source>
</evidence>
<proteinExistence type="predicted"/>
<dbReference type="EMBL" id="SRRH01000718">
    <property type="protein sequence ID" value="KAG6285518.1"/>
    <property type="molecule type" value="Genomic_DNA"/>
</dbReference>
<accession>A0A9P7QBT9</accession>
<dbReference type="AlphaFoldDB" id="A0A9P7QBT9"/>